<evidence type="ECO:0000313" key="6">
    <source>
        <dbReference type="Proteomes" id="UP001225356"/>
    </source>
</evidence>
<evidence type="ECO:0000259" key="4">
    <source>
        <dbReference type="Pfam" id="PF25547"/>
    </source>
</evidence>
<feature type="region of interest" description="Disordered" evidence="2">
    <location>
        <begin position="1584"/>
        <end position="1616"/>
    </location>
</feature>
<feature type="compositionally biased region" description="Gly residues" evidence="2">
    <location>
        <begin position="408"/>
        <end position="438"/>
    </location>
</feature>
<feature type="compositionally biased region" description="Low complexity" evidence="2">
    <location>
        <begin position="595"/>
        <end position="627"/>
    </location>
</feature>
<dbReference type="Proteomes" id="UP001225356">
    <property type="component" value="Unassembled WGS sequence"/>
</dbReference>
<feature type="coiled-coil region" evidence="1">
    <location>
        <begin position="1024"/>
        <end position="1074"/>
    </location>
</feature>
<feature type="compositionally biased region" description="Basic and acidic residues" evidence="2">
    <location>
        <begin position="1584"/>
        <end position="1607"/>
    </location>
</feature>
<accession>A0ABT9QG03</accession>
<keyword evidence="3" id="KW-0472">Membrane</keyword>
<feature type="compositionally biased region" description="Polar residues" evidence="2">
    <location>
        <begin position="628"/>
        <end position="638"/>
    </location>
</feature>
<feature type="compositionally biased region" description="Polar residues" evidence="2">
    <location>
        <begin position="1952"/>
        <end position="1962"/>
    </location>
</feature>
<reference evidence="5 6" key="1">
    <citation type="submission" date="2023-07" db="EMBL/GenBank/DDBJ databases">
        <title>Sequencing the genomes of 1000 actinobacteria strains.</title>
        <authorList>
            <person name="Klenk H.-P."/>
        </authorList>
    </citation>
    <scope>NUCLEOTIDE SEQUENCE [LARGE SCALE GENOMIC DNA]</scope>
    <source>
        <strain evidence="5 6">DSM 46740</strain>
    </source>
</reference>
<evidence type="ECO:0000256" key="1">
    <source>
        <dbReference type="SAM" id="Coils"/>
    </source>
</evidence>
<feature type="region of interest" description="Disordered" evidence="2">
    <location>
        <begin position="944"/>
        <end position="1005"/>
    </location>
</feature>
<dbReference type="RefSeq" id="WP_307561422.1">
    <property type="nucleotide sequence ID" value="NZ_JAUSQU010000001.1"/>
</dbReference>
<feature type="compositionally biased region" description="Low complexity" evidence="2">
    <location>
        <begin position="2879"/>
        <end position="2894"/>
    </location>
</feature>
<name>A0ABT9QG03_9ACTN</name>
<feature type="compositionally biased region" description="Polar residues" evidence="2">
    <location>
        <begin position="2867"/>
        <end position="2878"/>
    </location>
</feature>
<keyword evidence="3" id="KW-1133">Transmembrane helix</keyword>
<dbReference type="InterPro" id="IPR057746">
    <property type="entry name" value="CpnT-like_N"/>
</dbReference>
<evidence type="ECO:0000313" key="5">
    <source>
        <dbReference type="EMBL" id="MDP9845624.1"/>
    </source>
</evidence>
<feature type="transmembrane region" description="Helical" evidence="3">
    <location>
        <begin position="153"/>
        <end position="173"/>
    </location>
</feature>
<feature type="region of interest" description="Disordered" evidence="2">
    <location>
        <begin position="3133"/>
        <end position="3152"/>
    </location>
</feature>
<sequence>MATNTGTDTVNQSGQPTQQRVVRITSDVMPVWETDVMPDFVDYVLIPLLAGGQMWPGKGDGGGLSESKLSELAQAWEELAAGLRPYAEPAGKAVRTVVAGWQAPATADFVTRAQTMYGEQAGLAGVSRGADAYAVQVSDFAVETQYSKLSINVAFWVTVVAISIALLVAFFTAGSTAPLIGPYAAAARAAISRILARLAAVAGRVIGPAGMARITALSGATGRGLLTRILLSPLGKELIEEMGEEFFIDGMAQYQQIKMGTREKWDWKKSQAAVIGAGTGAVVGMGTAGPISRVTRNVPGFAGRALNTGLSNVVASPVGSFVANGLVYDQWSNPFTMDSMTGAFFGGVGRTGSVSPFSADVYTALASPNTTLASAYDAAALADAIRAGAGPGGPPGGMAGGAPNPTTGGPGGPVTGAPGMAGVGVPGGGAGGQGGGNRAGASATAGATAGARASHMSGTSGQSGPSGQAAPHPSNAAASSASTSASPSPQAGTTQAGTTQGTASGPTATSGQAAPHPSNASASSASTSASPSPSSASAPSAGGQAAPGASNVSGQGGPAAGPVAANPASAAASNGANAPTQVAAGTPSGQGGPSGQAAPHSSNVAGPSAGGQAAPSAPSAPSAASAANVSGQSGTSGQAAPHPSNASASSASTSASPSPSSASAPSAGGQAAPGASNVSGQGGPAAGPVAANPASAAASNGANAPTQVAAGTPSGQAATVPTGTTLLAESVMAETMGIVVPDASLVQGGQMRLTRADGSPVYLTADLLRAMRERLAVRAGDGVGPHRLRAEAAAWLGIEIARADGEPPLASAIQALHWLAEGSPETMDAAMRVAMEIVQDNPTGIDHSQLDESARKQVENDLARAANESASAPVDEHEALRSGRQVSAAKEIVRQTDELAVQLAGAAAKPGGSGTSSVPPALSELSAQVKELAESLAAAETGLKEREKVKSKSAETAEERADEAIRKADAAEEAEKKGEKLPGERDRKASERRRQARAEATLDKETAAREMRAALRYETAVDRAKAVREAFEKASDALQRLKAERKPGPAATLAAEAARLVHEADSRLAEYQEALKAALPPAAGQAAGVPANRLPFMKALTKKVNEALADNKVDHLFTPAELEKMLWPEFPQLVSGDGAVLRVGVGETAEVRIKLQMSDLVEVLDREVVASELMLGRMKQGHEAVSVTTSRNTGTATGVDVPGLIGNLIKMLPAQHSVRLWAENVLPHIVLEGGRSSGSGKSINEKSSSRVTGGGVTDNRGDSDEYSAVSEYEVEVLAPGKARWQSGGRVTEGLPGDATHTVVYISHAHAERGPEKTIQLKFDRGQTPALPDHSVINVAGAEEAMGKLRAELGPKFAKVGSMAHHEIRTMIVEELPNSLLEVVNNPDGKTWTTTAEGMPQVDIQAQGELKWRPVGNGKVELETEALGWASTKQLGEKLGVSFSEVSGGQGTNQSSGVNATAGVKFGKDALPLPDIVITDLADVKGLSAKAVANASHGVSHSGGVNVGGTSIVPIVGRDSGHNQAYTAEMVITFTVRVRGESKPRAPIASTLGVTMQMPESAAYHAGFPVDADIIQRDESGAELRHADGSLKLRDDISPEPPPGRKGEPATWQGDGPGQVRTVGMGHTLLPDDPANLAELARIQRVTEEYLRGIGVDPGTELGRQLSKLRLETDYNQLVKDGILIRVVDGRSGHRPKETTLRVRGNRDWSSRQYIGHGTAKTVVTLYIGSDTEGSSSGLSVSTSVGAAVGAEYKFGAEESVVGGGVGYGKNWGPSSGESEGLTTNGVLLAEGRSTTAVTEEVDKLTIEHLMSDGKVKEVASAYVRVGHPLPAGMLPATGSTGPSATFQTPGRLLDRARPWAIDTGANTDLLGEITKKMGIPQGSEAYHAIAQILSDSSLLSHTEFMQTPYEIEFVITSQGVRPRRWSVSISGQVGESRHVTTGEMVDGDINLTLGSHGTSSGKQHGGTVNGSVSGGASQAAQPMGGADAGGSRSKNGSTSRTKLPISGEEYLGIDTGDQSLFAAQLTTTVTVSEVGTDKTERVTTDDGTYMFLKPERDVLDMYARGEVLLSLDEVSDAVERFLYGHLTLRRDTQALLVKRYLQDIRAARASGAALGLAAGHTPQVLLDRLMQLFGNHDAALRAETNPSRRLARLLAKEANRVAHPRPDMVELADSVRGKLGQSWPEEIVLRYGKGGPETDLHHAILDAVEAYERANPDARPVPRRSLFSSFAGRRWLGAKLANMLGGNGYVYSPTVRADAGTGTIPAIRLQMDFGDGPVELLAHYSDRGLIVQRYVYDQLTASESSGTSYGGNVGARGSVGNADVGFGMSGSGGVSYSHSGSASRTRQWTELQRIATFGLDEVRHAVRVTITVGGSQVTEGEAEQNGARKPVVVELAGEMTRLVPSELVMAEKRQRAPDPRPVVKLPETFMVDNLRTDGLEKAVRELLADKRLLGEKGAAEALATLERDLSEMRQGVNFRQMLEEEGSTTIRFTHPSKPGKVVEVTLKARPQDLHVTVPGRKDTEIGLVRRIMHITERTVSWSRKFSIGRASQLFGLSRSKSTGWQVSVQTTVSNGNRTELSRFAKGTAASVEVPVSFDITAEVKTVKPGKAEKAGLRVEAQDVATGLAEVTMFERDLRKVELSRGAEDRRRWGWSLGEPEVTRTTERPGWRALWRSRPAAGAAHPLDLNALITEAKALAKTLAKVEGRAGPDIPPDVLHKAIVKTAQWNLFGRRPPGTPILLTAKASAPGQMSLVTHARLLARALHTDVSLELREPDGTARHYRATRDGTLRSELPDGGFTSAFGTLPPGLVALADEAGADLRALHNRSPEEGDFDHRVREELDRRGVKVVPPVTSVPRASAAPGTQAGSAGLSSSYQGAAGPGAVSPTAAAPAGGAGSVSERQRPGAALRQSPGTAFVVDNRAPHLPNLTVKEIKTAVEHLLPSQLGRDVKSLSWSADGSTLVVETKGHATHYFRVTIGRPVKRMVLSGRVEELMAKTTTPSGDFPYLHDMVLTERPHPDVVKRMVLREISDVLQRPAAAAQRPEQGVIRRALSWVTRTDSRDECATSRYREYQELVAQWRSARTNGERDYYEREMSGVAWAIRDRGQVPPVPPRNDGQPAVPAQRGGLAALLNRPDGGTAPMPDRPAPRNALRDEYWDRMARIGNTTGWIPPEEEACECPPGEPCVCGRRPVDSGPENGASPPAHATADPVPAPAQLTGQSRTVASSETLWQIAGNH</sequence>
<feature type="region of interest" description="Disordered" evidence="2">
    <location>
        <begin position="1233"/>
        <end position="1264"/>
    </location>
</feature>
<feature type="region of interest" description="Disordered" evidence="2">
    <location>
        <begin position="3196"/>
        <end position="3230"/>
    </location>
</feature>
<feature type="compositionally biased region" description="Low complexity" evidence="2">
    <location>
        <begin position="639"/>
        <end position="676"/>
    </location>
</feature>
<feature type="compositionally biased region" description="Polar residues" evidence="2">
    <location>
        <begin position="1992"/>
        <end position="2001"/>
    </location>
</feature>
<keyword evidence="1" id="KW-0175">Coiled coil</keyword>
<feature type="region of interest" description="Disordered" evidence="2">
    <location>
        <begin position="1938"/>
        <end position="2005"/>
    </location>
</feature>
<gene>
    <name evidence="5" type="ORF">J2853_004835</name>
</gene>
<feature type="domain" description="Outer membrane channel protein CpnT-like N-terminal" evidence="4">
    <location>
        <begin position="65"/>
        <end position="192"/>
    </location>
</feature>
<protein>
    <recommendedName>
        <fullName evidence="4">Outer membrane channel protein CpnT-like N-terminal domain-containing protein</fullName>
    </recommendedName>
</protein>
<feature type="compositionally biased region" description="Low complexity" evidence="2">
    <location>
        <begin position="560"/>
        <end position="587"/>
    </location>
</feature>
<dbReference type="EMBL" id="JAUSQU010000001">
    <property type="protein sequence ID" value="MDP9845624.1"/>
    <property type="molecule type" value="Genomic_DNA"/>
</dbReference>
<feature type="region of interest" description="Disordered" evidence="2">
    <location>
        <begin position="2852"/>
        <end position="2921"/>
    </location>
</feature>
<feature type="region of interest" description="Disordered" evidence="2">
    <location>
        <begin position="392"/>
        <end position="718"/>
    </location>
</feature>
<keyword evidence="6" id="KW-1185">Reference proteome</keyword>
<feature type="compositionally biased region" description="Low complexity" evidence="2">
    <location>
        <begin position="439"/>
        <end position="550"/>
    </location>
</feature>
<feature type="compositionally biased region" description="Polar residues" evidence="2">
    <location>
        <begin position="1969"/>
        <end position="1980"/>
    </location>
</feature>
<feature type="compositionally biased region" description="Low complexity" evidence="2">
    <location>
        <begin position="686"/>
        <end position="705"/>
    </location>
</feature>
<dbReference type="Pfam" id="PF25547">
    <property type="entry name" value="WXG100_2"/>
    <property type="match status" value="1"/>
</dbReference>
<keyword evidence="3" id="KW-0812">Transmembrane</keyword>
<comment type="caution">
    <text evidence="5">The sequence shown here is derived from an EMBL/GenBank/DDBJ whole genome shotgun (WGS) entry which is preliminary data.</text>
</comment>
<organism evidence="5 6">
    <name type="scientific">Streptosporangium lutulentum</name>
    <dbReference type="NCBI Taxonomy" id="1461250"/>
    <lineage>
        <taxon>Bacteria</taxon>
        <taxon>Bacillati</taxon>
        <taxon>Actinomycetota</taxon>
        <taxon>Actinomycetes</taxon>
        <taxon>Streptosporangiales</taxon>
        <taxon>Streptosporangiaceae</taxon>
        <taxon>Streptosporangium</taxon>
    </lineage>
</organism>
<evidence type="ECO:0000256" key="2">
    <source>
        <dbReference type="SAM" id="MobiDB-lite"/>
    </source>
</evidence>
<feature type="compositionally biased region" description="Polar residues" evidence="2">
    <location>
        <begin position="3219"/>
        <end position="3230"/>
    </location>
</feature>
<proteinExistence type="predicted"/>
<dbReference type="CDD" id="cd06503">
    <property type="entry name" value="ATP-synt_Fo_b"/>
    <property type="match status" value="1"/>
</dbReference>
<evidence type="ECO:0000256" key="3">
    <source>
        <dbReference type="SAM" id="Phobius"/>
    </source>
</evidence>